<protein>
    <recommendedName>
        <fullName evidence="4">Pentatricopeptide repeat-containing protein</fullName>
    </recommendedName>
</protein>
<name>A0ABQ6N310_9STRA</name>
<sequence>EDLTSGTNRVLPPTPFPAPEVNIVTVNSYLLACQRRNLLRPALELYESLPSEHPRVRPDLRTFAALISTAVPPATNNPDVAFSLFDALQSPPHSLAPNTYAYCALISAAGKCGRPDLSLSALRLTAGLPPALLAGPWTAAISSLARAGRASTAVLLWRAMRRRGIPPSRVTLACVFELLVGEGRGGEAVEVLGLVKENGGEVSEHMYSTLLKRASSQRDTAVYATLLRALSPSSVPAPPGSDDASLLSAFLLFNQCPSPDLPLYNTLLSACAARGDVKRGLELVDKIRVEGRLEINEITYSILLKCCLVAGRRDLGERVLQECEGAGFGADAKIGRYKRQLEKLPYG</sequence>
<evidence type="ECO:0000313" key="3">
    <source>
        <dbReference type="Proteomes" id="UP001165060"/>
    </source>
</evidence>
<feature type="non-terminal residue" evidence="2">
    <location>
        <position position="1"/>
    </location>
</feature>
<reference evidence="2 3" key="1">
    <citation type="journal article" date="2023" name="Commun. Biol.">
        <title>Genome analysis of Parmales, the sister group of diatoms, reveals the evolutionary specialization of diatoms from phago-mixotrophs to photoautotrophs.</title>
        <authorList>
            <person name="Ban H."/>
            <person name="Sato S."/>
            <person name="Yoshikawa S."/>
            <person name="Yamada K."/>
            <person name="Nakamura Y."/>
            <person name="Ichinomiya M."/>
            <person name="Sato N."/>
            <person name="Blanc-Mathieu R."/>
            <person name="Endo H."/>
            <person name="Kuwata A."/>
            <person name="Ogata H."/>
        </authorList>
    </citation>
    <scope>NUCLEOTIDE SEQUENCE [LARGE SCALE GENOMIC DNA]</scope>
</reference>
<dbReference type="InterPro" id="IPR002885">
    <property type="entry name" value="PPR_rpt"/>
</dbReference>
<feature type="repeat" description="PPR" evidence="1">
    <location>
        <begin position="260"/>
        <end position="294"/>
    </location>
</feature>
<dbReference type="EMBL" id="BRYB01000819">
    <property type="protein sequence ID" value="GMI38352.1"/>
    <property type="molecule type" value="Genomic_DNA"/>
</dbReference>
<dbReference type="Proteomes" id="UP001165060">
    <property type="component" value="Unassembled WGS sequence"/>
</dbReference>
<evidence type="ECO:0008006" key="4">
    <source>
        <dbReference type="Google" id="ProtNLM"/>
    </source>
</evidence>
<organism evidence="2 3">
    <name type="scientific">Tetraparma gracilis</name>
    <dbReference type="NCBI Taxonomy" id="2962635"/>
    <lineage>
        <taxon>Eukaryota</taxon>
        <taxon>Sar</taxon>
        <taxon>Stramenopiles</taxon>
        <taxon>Ochrophyta</taxon>
        <taxon>Bolidophyceae</taxon>
        <taxon>Parmales</taxon>
        <taxon>Triparmaceae</taxon>
        <taxon>Tetraparma</taxon>
    </lineage>
</organism>
<dbReference type="PROSITE" id="PS51375">
    <property type="entry name" value="PPR"/>
    <property type="match status" value="2"/>
</dbReference>
<comment type="caution">
    <text evidence="2">The sequence shown here is derived from an EMBL/GenBank/DDBJ whole genome shotgun (WGS) entry which is preliminary data.</text>
</comment>
<dbReference type="InterPro" id="IPR011990">
    <property type="entry name" value="TPR-like_helical_dom_sf"/>
</dbReference>
<dbReference type="Pfam" id="PF01535">
    <property type="entry name" value="PPR"/>
    <property type="match status" value="1"/>
</dbReference>
<dbReference type="Pfam" id="PF13041">
    <property type="entry name" value="PPR_2"/>
    <property type="match status" value="1"/>
</dbReference>
<keyword evidence="3" id="KW-1185">Reference proteome</keyword>
<evidence type="ECO:0000313" key="2">
    <source>
        <dbReference type="EMBL" id="GMI38352.1"/>
    </source>
</evidence>
<dbReference type="Gene3D" id="1.25.40.10">
    <property type="entry name" value="Tetratricopeptide repeat domain"/>
    <property type="match status" value="2"/>
</dbReference>
<feature type="repeat" description="PPR" evidence="1">
    <location>
        <begin position="133"/>
        <end position="167"/>
    </location>
</feature>
<accession>A0ABQ6N310</accession>
<gene>
    <name evidence="2" type="ORF">TeGR_g9184</name>
</gene>
<dbReference type="PANTHER" id="PTHR47938">
    <property type="entry name" value="RESPIRATORY COMPLEX I CHAPERONE (CIA84), PUTATIVE (AFU_ORTHOLOGUE AFUA_2G06020)-RELATED"/>
    <property type="match status" value="1"/>
</dbReference>
<proteinExistence type="predicted"/>
<evidence type="ECO:0000256" key="1">
    <source>
        <dbReference type="PROSITE-ProRule" id="PRU00708"/>
    </source>
</evidence>
<dbReference type="NCBIfam" id="TIGR00756">
    <property type="entry name" value="PPR"/>
    <property type="match status" value="2"/>
</dbReference>
<dbReference type="PANTHER" id="PTHR47938:SF35">
    <property type="entry name" value="PENTATRICOPEPTIDE REPEAT-CONTAINING PROTEIN 4, MITOCHONDRIAL-RELATED"/>
    <property type="match status" value="1"/>
</dbReference>